<keyword evidence="2" id="KW-1185">Reference proteome</keyword>
<dbReference type="KEGG" id="mcn:Mcup_0468"/>
<evidence type="ECO:0000313" key="2">
    <source>
        <dbReference type="Proteomes" id="UP000007812"/>
    </source>
</evidence>
<organism evidence="1 2">
    <name type="scientific">Metallosphaera cuprina (strain Ar-4)</name>
    <dbReference type="NCBI Taxonomy" id="1006006"/>
    <lineage>
        <taxon>Archaea</taxon>
        <taxon>Thermoproteota</taxon>
        <taxon>Thermoprotei</taxon>
        <taxon>Sulfolobales</taxon>
        <taxon>Sulfolobaceae</taxon>
        <taxon>Metallosphaera</taxon>
    </lineage>
</organism>
<gene>
    <name evidence="1" type="ordered locus">Mcup_0468</name>
</gene>
<dbReference type="EMBL" id="CP002656">
    <property type="protein sequence ID" value="AEB94575.1"/>
    <property type="molecule type" value="Genomic_DNA"/>
</dbReference>
<dbReference type="Proteomes" id="UP000007812">
    <property type="component" value="Chromosome"/>
</dbReference>
<sequence length="63" mass="7377">MIREDRRIYLFCKLTSLFNPFPLGKIYVFSSVLQAFTSNTEGKWRDSQVFLAKVRAKTKEKAT</sequence>
<reference evidence="1 2" key="1">
    <citation type="journal article" date="2011" name="J. Bacteriol.">
        <title>Complete genome sequence of Metallosphaera cuprina, a metal sulfide-oxidizing archaeon from a hot spring.</title>
        <authorList>
            <person name="Liu L.J."/>
            <person name="You X.Y."/>
            <person name="Zheng H."/>
            <person name="Wang S."/>
            <person name="Jiang C.Y."/>
            <person name="Liu S.J."/>
        </authorList>
    </citation>
    <scope>NUCLEOTIDE SEQUENCE [LARGE SCALE GENOMIC DNA]</scope>
    <source>
        <strain evidence="1 2">Ar-4</strain>
    </source>
</reference>
<protein>
    <submittedName>
        <fullName evidence="1">Uncharacterized protein</fullName>
    </submittedName>
</protein>
<accession>F4G076</accession>
<dbReference type="HOGENOM" id="CLU_2875056_0_0_2"/>
<dbReference type="AlphaFoldDB" id="F4G076"/>
<name>F4G076_METCR</name>
<evidence type="ECO:0000313" key="1">
    <source>
        <dbReference type="EMBL" id="AEB94575.1"/>
    </source>
</evidence>
<proteinExistence type="predicted"/>